<dbReference type="Pfam" id="PF00703">
    <property type="entry name" value="Glyco_hydro_2"/>
    <property type="match status" value="1"/>
</dbReference>
<dbReference type="KEGG" id="puo:RZN69_11845"/>
<evidence type="ECO:0000259" key="7">
    <source>
        <dbReference type="Pfam" id="PF16355"/>
    </source>
</evidence>
<dbReference type="RefSeq" id="WP_317831150.1">
    <property type="nucleotide sequence ID" value="NZ_CP136920.1"/>
</dbReference>
<evidence type="ECO:0000259" key="4">
    <source>
        <dbReference type="Pfam" id="PF00703"/>
    </source>
</evidence>
<dbReference type="SUPFAM" id="SSF51445">
    <property type="entry name" value="(Trans)glycosidases"/>
    <property type="match status" value="1"/>
</dbReference>
<feature type="domain" description="Glycoside hydrolase family 2 catalytic" evidence="5">
    <location>
        <begin position="282"/>
        <end position="416"/>
    </location>
</feature>
<name>A0AAQ3L7C8_9BACT</name>
<feature type="domain" description="Glycoside hydrolase family 2" evidence="8">
    <location>
        <begin position="714"/>
        <end position="814"/>
    </location>
</feature>
<dbReference type="InterPro" id="IPR006103">
    <property type="entry name" value="Glyco_hydro_2_cat"/>
</dbReference>
<dbReference type="GO" id="GO:0004553">
    <property type="term" value="F:hydrolase activity, hydrolyzing O-glycosyl compounds"/>
    <property type="evidence" value="ECO:0007669"/>
    <property type="project" value="InterPro"/>
</dbReference>
<feature type="domain" description="Glycoside hydrolase family 2 immunoglobulin-like beta-sandwich" evidence="4">
    <location>
        <begin position="170"/>
        <end position="275"/>
    </location>
</feature>
<dbReference type="Pfam" id="PF02836">
    <property type="entry name" value="Glyco_hydro_2_C"/>
    <property type="match status" value="1"/>
</dbReference>
<keyword evidence="2 9" id="KW-0378">Hydrolase</keyword>
<dbReference type="InterPro" id="IPR006102">
    <property type="entry name" value="Ig-like_GH2"/>
</dbReference>
<dbReference type="EMBL" id="CP136920">
    <property type="protein sequence ID" value="WOO39307.1"/>
    <property type="molecule type" value="Genomic_DNA"/>
</dbReference>
<evidence type="ECO:0000313" key="10">
    <source>
        <dbReference type="Proteomes" id="UP001304300"/>
    </source>
</evidence>
<proteinExistence type="inferred from homology"/>
<dbReference type="GO" id="GO:0005975">
    <property type="term" value="P:carbohydrate metabolic process"/>
    <property type="evidence" value="ECO:0007669"/>
    <property type="project" value="InterPro"/>
</dbReference>
<keyword evidence="3" id="KW-0326">Glycosidase</keyword>
<dbReference type="Gene3D" id="3.20.20.80">
    <property type="entry name" value="Glycosidases"/>
    <property type="match status" value="1"/>
</dbReference>
<evidence type="ECO:0000256" key="2">
    <source>
        <dbReference type="ARBA" id="ARBA00022801"/>
    </source>
</evidence>
<dbReference type="Pfam" id="PF18565">
    <property type="entry name" value="Glyco_hydro2_C5"/>
    <property type="match status" value="1"/>
</dbReference>
<dbReference type="SUPFAM" id="SSF49303">
    <property type="entry name" value="beta-Galactosidase/glucuronidase domain"/>
    <property type="match status" value="1"/>
</dbReference>
<feature type="domain" description="DUF4982" evidence="7">
    <location>
        <begin position="644"/>
        <end position="697"/>
    </location>
</feature>
<dbReference type="PANTHER" id="PTHR42732">
    <property type="entry name" value="BETA-GALACTOSIDASE"/>
    <property type="match status" value="1"/>
</dbReference>
<dbReference type="InterPro" id="IPR008979">
    <property type="entry name" value="Galactose-bd-like_sf"/>
</dbReference>
<dbReference type="Gene3D" id="2.60.40.10">
    <property type="entry name" value="Immunoglobulins"/>
    <property type="match status" value="3"/>
</dbReference>
<protein>
    <submittedName>
        <fullName evidence="9">Glycoside hydrolase family 2 TIM barrel-domain containing protein</fullName>
    </submittedName>
</protein>
<dbReference type="SUPFAM" id="SSF49785">
    <property type="entry name" value="Galactose-binding domain-like"/>
    <property type="match status" value="1"/>
</dbReference>
<sequence>MHKKSSQDTFNFNADWLFHLGDIPEAFKTDQDDSSWRQLNVPHDWSAEQSFTQEDAGGSTAFLPGGIGWYRKHFKMPDSASDQITRIEFDGIYNNAEVWINGHYLGMRPYGYVPFSYDLTAHLNYGNQDNVIAVKVDRSAYLDCRWYPGSGIYRNVRLVTVPKVHIPQWGTFITTPIATAERAEVSVKTTLSNKEAEDRDVIVKVSLTDSNGNEAGTIETQVNLPADQTQEFEQTIQIDQPQLWNTQSPNLYTARTEISSNGTTLEKSDSVFGIRHIRYDVDKGFFLNGIRTVFKGVCLHHEGGCVGAAVPIGVWERRLRLLQEMGCNAIRTAHNPPSEEFLDLCDRMGFLVQDEAFDEWDNPKDKRHNYNQQAEDEETKGYTRYFSEWSDRDIQAMVLRDRNHPSIVMWSIGNEIEWTYPGYEAATGYWEDDEEADYYLHEPPYDDAKRRRIFNETDHGEHILAETAARLATRVRELDTTRPVTANMVIPTVSQFSGYADALDIDGYSYRQSVYEYCRERNSKHMIFGSENWAQWSEWKPVLEHEYIAGIFLWTGVCYLGESRKWPVKANHSGVIDLAGFAKPNYHYFRSLWNDEKMVKVTTMPLAKSNYIVKDGVISENPENKRETYWGWPDLRENWNYTEGEEIYVEVYSNCESVELFLNEKSLGIHSISDNEDRIFRWVVPFEAGSLKAVAINEKINDDLRTASQPSAVRLEVDRNSIHADTSDVVHCVAQLVDAAGLPVSHTEMEVHFQVDGDATNIGIDNGACDSIQDYKSDKCVTENGRCLMILQAGKSPDTLKVSASSENLETTSLNISQI</sequence>
<dbReference type="InterPro" id="IPR006101">
    <property type="entry name" value="Glyco_hydro_2"/>
</dbReference>
<dbReference type="InterPro" id="IPR023232">
    <property type="entry name" value="Glyco_hydro_2_AS"/>
</dbReference>
<keyword evidence="10" id="KW-1185">Reference proteome</keyword>
<dbReference type="AlphaFoldDB" id="A0AAQ3L7C8"/>
<dbReference type="InterPro" id="IPR013783">
    <property type="entry name" value="Ig-like_fold"/>
</dbReference>
<dbReference type="InterPro" id="IPR036156">
    <property type="entry name" value="Beta-gal/glucu_dom_sf"/>
</dbReference>
<dbReference type="Pfam" id="PF16355">
    <property type="entry name" value="DUF4982"/>
    <property type="match status" value="1"/>
</dbReference>
<dbReference type="InterPro" id="IPR017853">
    <property type="entry name" value="GH"/>
</dbReference>
<accession>A0AAQ3L7C8</accession>
<dbReference type="PROSITE" id="PS00608">
    <property type="entry name" value="GLYCOSYL_HYDROL_F2_2"/>
    <property type="match status" value="1"/>
</dbReference>
<dbReference type="Gene3D" id="2.60.120.260">
    <property type="entry name" value="Galactose-binding domain-like"/>
    <property type="match status" value="1"/>
</dbReference>
<evidence type="ECO:0000256" key="1">
    <source>
        <dbReference type="ARBA" id="ARBA00007401"/>
    </source>
</evidence>
<gene>
    <name evidence="9" type="ORF">RZN69_11845</name>
</gene>
<comment type="similarity">
    <text evidence="1">Belongs to the glycosyl hydrolase 2 family.</text>
</comment>
<feature type="domain" description="Glycosyl hydrolases family 2 sugar binding" evidence="6">
    <location>
        <begin position="66"/>
        <end position="162"/>
    </location>
</feature>
<dbReference type="InterPro" id="IPR040605">
    <property type="entry name" value="Glyco_hydro2_dom5"/>
</dbReference>
<reference evidence="9 10" key="1">
    <citation type="submission" date="2023-10" db="EMBL/GenBank/DDBJ databases">
        <title>Rubellicoccus peritrichatus gen. nov., sp. nov., isolated from an algae of coral reef tank.</title>
        <authorList>
            <person name="Luo J."/>
        </authorList>
    </citation>
    <scope>NUCLEOTIDE SEQUENCE [LARGE SCALE GENOMIC DNA]</scope>
    <source>
        <strain evidence="9 10">CR14</strain>
    </source>
</reference>
<dbReference type="PANTHER" id="PTHR42732:SF1">
    <property type="entry name" value="BETA-MANNOSIDASE"/>
    <property type="match status" value="1"/>
</dbReference>
<dbReference type="InterPro" id="IPR051913">
    <property type="entry name" value="GH2_Domain-Containing"/>
</dbReference>
<dbReference type="PRINTS" id="PR00132">
    <property type="entry name" value="GLHYDRLASE2"/>
</dbReference>
<organism evidence="9 10">
    <name type="scientific">Rubellicoccus peritrichatus</name>
    <dbReference type="NCBI Taxonomy" id="3080537"/>
    <lineage>
        <taxon>Bacteria</taxon>
        <taxon>Pseudomonadati</taxon>
        <taxon>Verrucomicrobiota</taxon>
        <taxon>Opitutia</taxon>
        <taxon>Puniceicoccales</taxon>
        <taxon>Cerasicoccaceae</taxon>
        <taxon>Rubellicoccus</taxon>
    </lineage>
</organism>
<dbReference type="Proteomes" id="UP001304300">
    <property type="component" value="Chromosome"/>
</dbReference>
<dbReference type="Pfam" id="PF02837">
    <property type="entry name" value="Glyco_hydro_2_N"/>
    <property type="match status" value="1"/>
</dbReference>
<evidence type="ECO:0000313" key="9">
    <source>
        <dbReference type="EMBL" id="WOO39307.1"/>
    </source>
</evidence>
<evidence type="ECO:0000259" key="5">
    <source>
        <dbReference type="Pfam" id="PF02836"/>
    </source>
</evidence>
<evidence type="ECO:0000259" key="8">
    <source>
        <dbReference type="Pfam" id="PF18565"/>
    </source>
</evidence>
<evidence type="ECO:0000256" key="3">
    <source>
        <dbReference type="ARBA" id="ARBA00023295"/>
    </source>
</evidence>
<dbReference type="InterPro" id="IPR006104">
    <property type="entry name" value="Glyco_hydro_2_N"/>
</dbReference>
<dbReference type="InterPro" id="IPR032311">
    <property type="entry name" value="DUF4982"/>
</dbReference>
<evidence type="ECO:0000259" key="6">
    <source>
        <dbReference type="Pfam" id="PF02837"/>
    </source>
</evidence>